<reference evidence="3" key="2">
    <citation type="submission" date="2020-09" db="EMBL/GenBank/DDBJ databases">
        <authorList>
            <person name="Sun Q."/>
            <person name="Zhou Y."/>
        </authorList>
    </citation>
    <scope>NUCLEOTIDE SEQUENCE</scope>
    <source>
        <strain evidence="3">CGMCC 1.12506</strain>
    </source>
</reference>
<protein>
    <submittedName>
        <fullName evidence="3">DUF5103 domain-containing protein</fullName>
    </submittedName>
</protein>
<dbReference type="Pfam" id="PF17116">
    <property type="entry name" value="T9SS_plug_1st"/>
    <property type="match status" value="1"/>
</dbReference>
<evidence type="ECO:0000313" key="4">
    <source>
        <dbReference type="Proteomes" id="UP000625735"/>
    </source>
</evidence>
<sequence length="418" mass="48521">MSRKILLLLIIFSSSNLFSQILNEVHPAYNIKSIAFVQGGQNVVPIFRLGDSFRLIFDDLYGDEANYYYTITHCDYDWKKSQLNLNEYISGLDNQRIIDYENSFNTLQLYSHYRLSFPNQFTRAFLVSGNYIIRILNNNQEVVFSRKFILYEDIVSVPTQVKNPRDVKYIAQKHNLEFTIRPNNLLLQDPVKNIKVLLLQNGIFNTAITNVKPMFTLGTELIYRYDKETQFWAGNEFLAFDNKDIRVALNGVRRIESQGGIYNTYLYTNPARGNVPYTFFPDANGIFLPRNINASTNDAVEADYSWVFFSLSAPTYFGKKDIYITGMFNNYALIPEFKLDFNKDNGLYEKALILKQGFTNYQYTLADSNGKVDFENALDGNFFQTENNYDVLVYYRANNDRYDRIIGRGNASSINIIK</sequence>
<dbReference type="RefSeq" id="WP_188360492.1">
    <property type="nucleotide sequence ID" value="NZ_BMFG01000001.1"/>
</dbReference>
<gene>
    <name evidence="3" type="ORF">GCM10011343_00470</name>
</gene>
<evidence type="ECO:0000313" key="3">
    <source>
        <dbReference type="EMBL" id="GGD13302.1"/>
    </source>
</evidence>
<proteinExistence type="predicted"/>
<organism evidence="3 4">
    <name type="scientific">Flavobacterium orientale</name>
    <dbReference type="NCBI Taxonomy" id="1756020"/>
    <lineage>
        <taxon>Bacteria</taxon>
        <taxon>Pseudomonadati</taxon>
        <taxon>Bacteroidota</taxon>
        <taxon>Flavobacteriia</taxon>
        <taxon>Flavobacteriales</taxon>
        <taxon>Flavobacteriaceae</taxon>
        <taxon>Flavobacterium</taxon>
    </lineage>
</organism>
<evidence type="ECO:0000256" key="1">
    <source>
        <dbReference type="SAM" id="SignalP"/>
    </source>
</evidence>
<comment type="caution">
    <text evidence="3">The sequence shown here is derived from an EMBL/GenBank/DDBJ whole genome shotgun (WGS) entry which is preliminary data.</text>
</comment>
<feature type="domain" description="Type 9 secretion system plug protein N-terminal" evidence="2">
    <location>
        <begin position="31"/>
        <end position="152"/>
    </location>
</feature>
<dbReference type="EMBL" id="BMFG01000001">
    <property type="protein sequence ID" value="GGD13302.1"/>
    <property type="molecule type" value="Genomic_DNA"/>
</dbReference>
<dbReference type="AlphaFoldDB" id="A0A916XUI3"/>
<dbReference type="Proteomes" id="UP000625735">
    <property type="component" value="Unassembled WGS sequence"/>
</dbReference>
<reference evidence="3" key="1">
    <citation type="journal article" date="2014" name="Int. J. Syst. Evol. Microbiol.">
        <title>Complete genome sequence of Corynebacterium casei LMG S-19264T (=DSM 44701T), isolated from a smear-ripened cheese.</title>
        <authorList>
            <consortium name="US DOE Joint Genome Institute (JGI-PGF)"/>
            <person name="Walter F."/>
            <person name="Albersmeier A."/>
            <person name="Kalinowski J."/>
            <person name="Ruckert C."/>
        </authorList>
    </citation>
    <scope>NUCLEOTIDE SEQUENCE</scope>
    <source>
        <strain evidence="3">CGMCC 1.12506</strain>
    </source>
</reference>
<feature type="chain" id="PRO_5037872912" evidence="1">
    <location>
        <begin position="20"/>
        <end position="418"/>
    </location>
</feature>
<evidence type="ECO:0000259" key="2">
    <source>
        <dbReference type="Pfam" id="PF17116"/>
    </source>
</evidence>
<name>A0A916XUI3_9FLAO</name>
<dbReference type="InterPro" id="IPR031345">
    <property type="entry name" value="T9SS_Plug_N"/>
</dbReference>
<feature type="signal peptide" evidence="1">
    <location>
        <begin position="1"/>
        <end position="19"/>
    </location>
</feature>
<keyword evidence="4" id="KW-1185">Reference proteome</keyword>
<keyword evidence="1" id="KW-0732">Signal</keyword>
<accession>A0A916XUI3</accession>